<keyword evidence="2 3" id="KW-0808">Transferase</keyword>
<dbReference type="PANTHER" id="PTHR30160">
    <property type="entry name" value="TETRAACYLDISACCHARIDE 4'-KINASE-RELATED"/>
    <property type="match status" value="1"/>
</dbReference>
<dbReference type="GO" id="GO:0009244">
    <property type="term" value="P:lipopolysaccharide core region biosynthetic process"/>
    <property type="evidence" value="ECO:0007669"/>
    <property type="project" value="TreeGrafter"/>
</dbReference>
<evidence type="ECO:0000256" key="1">
    <source>
        <dbReference type="ARBA" id="ARBA00022676"/>
    </source>
</evidence>
<dbReference type="Gene3D" id="3.40.50.2000">
    <property type="entry name" value="Glycogen Phosphorylase B"/>
    <property type="match status" value="2"/>
</dbReference>
<dbReference type="Proteomes" id="UP000502005">
    <property type="component" value="Plasmid pNE1B"/>
</dbReference>
<dbReference type="EMBL" id="CP024770">
    <property type="protein sequence ID" value="QGY32805.1"/>
    <property type="molecule type" value="Genomic_DNA"/>
</dbReference>
<evidence type="ECO:0000313" key="4">
    <source>
        <dbReference type="Proteomes" id="UP000502005"/>
    </source>
</evidence>
<evidence type="ECO:0000313" key="3">
    <source>
        <dbReference type="EMBL" id="QGY32805.1"/>
    </source>
</evidence>
<name>A0A6B9GGU0_PANCY</name>
<protein>
    <submittedName>
        <fullName evidence="3">Glycosyl transferase family 9</fullName>
    </submittedName>
</protein>
<organism evidence="3 4">
    <name type="scientific">Pantoea cypripedii</name>
    <name type="common">Pectobacterium cypripedii</name>
    <name type="synonym">Erwinia cypripedii</name>
    <dbReference type="NCBI Taxonomy" id="55209"/>
    <lineage>
        <taxon>Bacteria</taxon>
        <taxon>Pseudomonadati</taxon>
        <taxon>Pseudomonadota</taxon>
        <taxon>Gammaproteobacteria</taxon>
        <taxon>Enterobacterales</taxon>
        <taxon>Erwiniaceae</taxon>
        <taxon>Pantoea</taxon>
    </lineage>
</organism>
<gene>
    <name evidence="3" type="ORF">CUN67_28110</name>
</gene>
<sequence>MVSNMKNKKILVICRDNIGDSLLATPLIKYLSRKNEGRIDILTNSYASPVFDGNPYVGKVWVYSKTKHCQSRVSALKSLWERLQLCLALNREKYDCVVIAKSIWDKHSLKWANIIRAKEIVAFGKDSHPRITTLLPLQDSKLHVAEVFFNLAKGVFDGASEPEELDIYPKTELVDHYRRLINNKENQMLIAIQISSRKKCQRWPLESFISLVKKISDRTPFRIVLLWSPGEEGSLTHPGDNIKAEMITSACKDINLTPIYTDSLEDLKAVLANCHAMISSDGGAVHIGAATGLPVVAMYGNSDPANWHPWKVPHSILQGNDNNVSNITSEQVFKSLISLLPAIPELKNYNSPARQPLSGSDFVATEKLHGAGSS</sequence>
<proteinExistence type="predicted"/>
<dbReference type="InterPro" id="IPR051199">
    <property type="entry name" value="LPS_LOS_Heptosyltrfase"/>
</dbReference>
<dbReference type="AlphaFoldDB" id="A0A6B9GGU0"/>
<evidence type="ECO:0000256" key="2">
    <source>
        <dbReference type="ARBA" id="ARBA00022679"/>
    </source>
</evidence>
<dbReference type="CDD" id="cd03789">
    <property type="entry name" value="GT9_LPS_heptosyltransferase"/>
    <property type="match status" value="1"/>
</dbReference>
<reference evidence="3 4" key="1">
    <citation type="submission" date="2017-11" db="EMBL/GenBank/DDBJ databases">
        <title>Genome sequence of Pantoea cypripedii NE1.</title>
        <authorList>
            <person name="Nascimento F.X."/>
        </authorList>
    </citation>
    <scope>NUCLEOTIDE SEQUENCE [LARGE SCALE GENOMIC DNA]</scope>
    <source>
        <strain evidence="3 4">NE1</strain>
        <plasmid evidence="4">pne1b</plasmid>
    </source>
</reference>
<geneLocation type="plasmid" evidence="4">
    <name>pne1b</name>
</geneLocation>
<dbReference type="PANTHER" id="PTHR30160:SF1">
    <property type="entry name" value="LIPOPOLYSACCHARIDE 1,2-N-ACETYLGLUCOSAMINETRANSFERASE-RELATED"/>
    <property type="match status" value="1"/>
</dbReference>
<dbReference type="Pfam" id="PF01075">
    <property type="entry name" value="Glyco_transf_9"/>
    <property type="match status" value="1"/>
</dbReference>
<dbReference type="InterPro" id="IPR002201">
    <property type="entry name" value="Glyco_trans_9"/>
</dbReference>
<dbReference type="GO" id="GO:0008713">
    <property type="term" value="F:ADP-heptose-lipopolysaccharide heptosyltransferase activity"/>
    <property type="evidence" value="ECO:0007669"/>
    <property type="project" value="TreeGrafter"/>
</dbReference>
<keyword evidence="1" id="KW-0328">Glycosyltransferase</keyword>
<accession>A0A6B9GGU0</accession>
<keyword evidence="3" id="KW-0614">Plasmid</keyword>
<dbReference type="SUPFAM" id="SSF53756">
    <property type="entry name" value="UDP-Glycosyltransferase/glycogen phosphorylase"/>
    <property type="match status" value="1"/>
</dbReference>
<dbReference type="GO" id="GO:0005829">
    <property type="term" value="C:cytosol"/>
    <property type="evidence" value="ECO:0007669"/>
    <property type="project" value="TreeGrafter"/>
</dbReference>